<accession>A0A841MY85</accession>
<evidence type="ECO:0000313" key="3">
    <source>
        <dbReference type="Proteomes" id="UP000589738"/>
    </source>
</evidence>
<dbReference type="Proteomes" id="UP000589738">
    <property type="component" value="Unassembled WGS sequence"/>
</dbReference>
<dbReference type="EMBL" id="JACHLC010000001">
    <property type="protein sequence ID" value="MBB6369047.1"/>
    <property type="molecule type" value="Genomic_DNA"/>
</dbReference>
<evidence type="ECO:0000256" key="1">
    <source>
        <dbReference type="SAM" id="SignalP"/>
    </source>
</evidence>
<keyword evidence="3" id="KW-1185">Reference proteome</keyword>
<sequence length="169" mass="17752">MKKLFLYIGFLSFSGLALGQVAIGKSTITNNSVLLEFDDSASNAKGIILPSVSTVPSAPVNGTFIFNANTKKIEVYQNGSWVGLTDAGNITGLYNNSSSEVASAGVIIGNKDTAPKGALVLESDNKALILPKIGNPHTAVGSPYPGMICYDTVSNSLAVFDGNVWSYWK</sequence>
<proteinExistence type="predicted"/>
<dbReference type="AlphaFoldDB" id="A0A841MY85"/>
<dbReference type="RefSeq" id="WP_184161868.1">
    <property type="nucleotide sequence ID" value="NZ_JACHLC010000001.1"/>
</dbReference>
<name>A0A841MY85_9FLAO</name>
<protein>
    <submittedName>
        <fullName evidence="2">Uncharacterized protein</fullName>
    </submittedName>
</protein>
<reference evidence="2 3" key="1">
    <citation type="submission" date="2020-08" db="EMBL/GenBank/DDBJ databases">
        <title>Functional genomics of gut bacteria from endangered species of beetles.</title>
        <authorList>
            <person name="Carlos-Shanley C."/>
        </authorList>
    </citation>
    <scope>NUCLEOTIDE SEQUENCE [LARGE SCALE GENOMIC DNA]</scope>
    <source>
        <strain evidence="2 3">S00136</strain>
    </source>
</reference>
<keyword evidence="1" id="KW-0732">Signal</keyword>
<feature type="signal peptide" evidence="1">
    <location>
        <begin position="1"/>
        <end position="19"/>
    </location>
</feature>
<organism evidence="2 3">
    <name type="scientific">Chryseobacterium shigense</name>
    <dbReference type="NCBI Taxonomy" id="297244"/>
    <lineage>
        <taxon>Bacteria</taxon>
        <taxon>Pseudomonadati</taxon>
        <taxon>Bacteroidota</taxon>
        <taxon>Flavobacteriia</taxon>
        <taxon>Flavobacteriales</taxon>
        <taxon>Weeksellaceae</taxon>
        <taxon>Chryseobacterium group</taxon>
        <taxon>Chryseobacterium</taxon>
    </lineage>
</organism>
<gene>
    <name evidence="2" type="ORF">HNP36_000100</name>
</gene>
<evidence type="ECO:0000313" key="2">
    <source>
        <dbReference type="EMBL" id="MBB6369047.1"/>
    </source>
</evidence>
<feature type="chain" id="PRO_5032871948" evidence="1">
    <location>
        <begin position="20"/>
        <end position="169"/>
    </location>
</feature>
<comment type="caution">
    <text evidence="2">The sequence shown here is derived from an EMBL/GenBank/DDBJ whole genome shotgun (WGS) entry which is preliminary data.</text>
</comment>